<feature type="non-terminal residue" evidence="2">
    <location>
        <position position="1"/>
    </location>
</feature>
<organism evidence="2 3">
    <name type="scientific">Candidatus Magasanikbacteria bacterium CG_4_10_14_0_8_um_filter_32_14</name>
    <dbReference type="NCBI Taxonomy" id="1974640"/>
    <lineage>
        <taxon>Bacteria</taxon>
        <taxon>Candidatus Magasanikiibacteriota</taxon>
    </lineage>
</organism>
<evidence type="ECO:0000313" key="2">
    <source>
        <dbReference type="EMBL" id="PIY93470.1"/>
    </source>
</evidence>
<proteinExistence type="predicted"/>
<gene>
    <name evidence="2" type="ORF">COY69_01450</name>
</gene>
<sequence>AQDFSTSILKQKKDIFGAKTSMEKAMKGTNDFGPTSSISRIGQSYNSVSTSVSEHNSRVSADEDDTVRDEIRDRLRSKHIRQMMKDKKNNSNKDKK</sequence>
<dbReference type="Proteomes" id="UP000229449">
    <property type="component" value="Unassembled WGS sequence"/>
</dbReference>
<feature type="region of interest" description="Disordered" evidence="1">
    <location>
        <begin position="26"/>
        <end position="96"/>
    </location>
</feature>
<evidence type="ECO:0000313" key="3">
    <source>
        <dbReference type="Proteomes" id="UP000229449"/>
    </source>
</evidence>
<protein>
    <submittedName>
        <fullName evidence="2">Uncharacterized protein</fullName>
    </submittedName>
</protein>
<evidence type="ECO:0000256" key="1">
    <source>
        <dbReference type="SAM" id="MobiDB-lite"/>
    </source>
</evidence>
<comment type="caution">
    <text evidence="2">The sequence shown here is derived from an EMBL/GenBank/DDBJ whole genome shotgun (WGS) entry which is preliminary data.</text>
</comment>
<reference evidence="3" key="1">
    <citation type="submission" date="2017-09" db="EMBL/GenBank/DDBJ databases">
        <title>Depth-based differentiation of microbial function through sediment-hosted aquifers and enrichment of novel symbionts in the deep terrestrial subsurface.</title>
        <authorList>
            <person name="Probst A.J."/>
            <person name="Ladd B."/>
            <person name="Jarett J.K."/>
            <person name="Geller-Mcgrath D.E."/>
            <person name="Sieber C.M.K."/>
            <person name="Emerson J.B."/>
            <person name="Anantharaman K."/>
            <person name="Thomas B.C."/>
            <person name="Malmstrom R."/>
            <person name="Stieglmeier M."/>
            <person name="Klingl A."/>
            <person name="Woyke T."/>
            <person name="Ryan C.M."/>
            <person name="Banfield J.F."/>
        </authorList>
    </citation>
    <scope>NUCLEOTIDE SEQUENCE [LARGE SCALE GENOMIC DNA]</scope>
</reference>
<dbReference type="EMBL" id="PFMA01000037">
    <property type="protein sequence ID" value="PIY93470.1"/>
    <property type="molecule type" value="Genomic_DNA"/>
</dbReference>
<feature type="compositionally biased region" description="Polar residues" evidence="1">
    <location>
        <begin position="32"/>
        <end position="54"/>
    </location>
</feature>
<feature type="compositionally biased region" description="Basic and acidic residues" evidence="1">
    <location>
        <begin position="83"/>
        <end position="96"/>
    </location>
</feature>
<accession>A0A2M7R9Q1</accession>
<dbReference type="AlphaFoldDB" id="A0A2M7R9Q1"/>
<name>A0A2M7R9Q1_9BACT</name>